<comment type="catalytic activity">
    <reaction evidence="3">
        <text>Hydrolysis of (1-&gt;4)-beta-linkages between N-acetylmuramic acid and N-acetyl-D-glucosamine residues in a peptidoglycan and between N-acetyl-D-glucosamine residues in chitodextrins.</text>
        <dbReference type="EC" id="3.2.1.17"/>
    </reaction>
</comment>
<protein>
    <recommendedName>
        <fullName evidence="3">Lysozyme</fullName>
        <ecNumber evidence="3">3.2.1.17</ecNumber>
    </recommendedName>
</protein>
<sequence>MHYSNESKIYAQPIYILSIILILNSIIHRFLFAVLLLSLSISSSKSEYNHIHYYTENDLFNDAVEFIINHEGWHGKDHHPFVGYGHKLTKEDRFNHNISHSFARELVIKDLKQKCSVFKEFGKDSLLLGILAYNVGEGNVRRSEMIKKIRSGNRSIYENYVSFCKVNGKIVPSIRNRRIKEYNQFFNKTKITRNGFKSKRCSSH</sequence>
<dbReference type="GO" id="GO:0016998">
    <property type="term" value="P:cell wall macromolecule catabolic process"/>
    <property type="evidence" value="ECO:0007669"/>
    <property type="project" value="InterPro"/>
</dbReference>
<feature type="transmembrane region" description="Helical" evidence="4">
    <location>
        <begin position="14"/>
        <end position="37"/>
    </location>
</feature>
<dbReference type="Gene3D" id="1.10.530.40">
    <property type="match status" value="1"/>
</dbReference>
<comment type="caution">
    <text evidence="5">The sequence shown here is derived from an EMBL/GenBank/DDBJ whole genome shotgun (WGS) entry which is preliminary data.</text>
</comment>
<proteinExistence type="inferred from homology"/>
<keyword evidence="4" id="KW-0812">Transmembrane</keyword>
<keyword evidence="2 3" id="KW-0081">Bacteriolytic enzyme</keyword>
<organism evidence="5 6">
    <name type="scientific">Parabacteroides distasonis str. 3776 D15 i</name>
    <dbReference type="NCBI Taxonomy" id="1339342"/>
    <lineage>
        <taxon>Bacteria</taxon>
        <taxon>Pseudomonadati</taxon>
        <taxon>Bacteroidota</taxon>
        <taxon>Bacteroidia</taxon>
        <taxon>Bacteroidales</taxon>
        <taxon>Tannerellaceae</taxon>
        <taxon>Parabacteroides</taxon>
    </lineage>
</organism>
<keyword evidence="4" id="KW-1133">Transmembrane helix</keyword>
<dbReference type="GO" id="GO:0042742">
    <property type="term" value="P:defense response to bacterium"/>
    <property type="evidence" value="ECO:0007669"/>
    <property type="project" value="UniProtKB-KW"/>
</dbReference>
<keyword evidence="3 5" id="KW-0378">Hydrolase</keyword>
<dbReference type="Pfam" id="PF00959">
    <property type="entry name" value="Phage_lysozyme"/>
    <property type="match status" value="1"/>
</dbReference>
<name>A0AB34LIQ5_PARDI</name>
<dbReference type="InterPro" id="IPR023347">
    <property type="entry name" value="Lysozyme_dom_sf"/>
</dbReference>
<comment type="similarity">
    <text evidence="3">Belongs to the glycosyl hydrolase 24 family.</text>
</comment>
<dbReference type="AlphaFoldDB" id="A0AB34LIQ5"/>
<accession>A0AB34LIQ5</accession>
<keyword evidence="1 3" id="KW-0929">Antimicrobial</keyword>
<dbReference type="InterPro" id="IPR002196">
    <property type="entry name" value="Glyco_hydro_24"/>
</dbReference>
<dbReference type="Proteomes" id="UP000027850">
    <property type="component" value="Unassembled WGS sequence"/>
</dbReference>
<evidence type="ECO:0000256" key="2">
    <source>
        <dbReference type="ARBA" id="ARBA00022638"/>
    </source>
</evidence>
<dbReference type="InterPro" id="IPR023346">
    <property type="entry name" value="Lysozyme-like_dom_sf"/>
</dbReference>
<evidence type="ECO:0000256" key="4">
    <source>
        <dbReference type="SAM" id="Phobius"/>
    </source>
</evidence>
<dbReference type="GO" id="GO:0031640">
    <property type="term" value="P:killing of cells of another organism"/>
    <property type="evidence" value="ECO:0007669"/>
    <property type="project" value="UniProtKB-KW"/>
</dbReference>
<dbReference type="GO" id="GO:0003796">
    <property type="term" value="F:lysozyme activity"/>
    <property type="evidence" value="ECO:0007669"/>
    <property type="project" value="UniProtKB-EC"/>
</dbReference>
<evidence type="ECO:0000313" key="5">
    <source>
        <dbReference type="EMBL" id="KDS39211.1"/>
    </source>
</evidence>
<dbReference type="EC" id="3.2.1.17" evidence="3"/>
<dbReference type="GO" id="GO:0009253">
    <property type="term" value="P:peptidoglycan catabolic process"/>
    <property type="evidence" value="ECO:0007669"/>
    <property type="project" value="InterPro"/>
</dbReference>
<evidence type="ECO:0000256" key="3">
    <source>
        <dbReference type="RuleBase" id="RU003788"/>
    </source>
</evidence>
<dbReference type="EMBL" id="JNHK01000058">
    <property type="protein sequence ID" value="KDS39211.1"/>
    <property type="molecule type" value="Genomic_DNA"/>
</dbReference>
<dbReference type="SUPFAM" id="SSF53955">
    <property type="entry name" value="Lysozyme-like"/>
    <property type="match status" value="1"/>
</dbReference>
<keyword evidence="3 5" id="KW-0326">Glycosidase</keyword>
<keyword evidence="4" id="KW-0472">Membrane</keyword>
<evidence type="ECO:0000256" key="1">
    <source>
        <dbReference type="ARBA" id="ARBA00022529"/>
    </source>
</evidence>
<reference evidence="5 6" key="1">
    <citation type="submission" date="2014-04" db="EMBL/GenBank/DDBJ databases">
        <authorList>
            <person name="Sears C."/>
            <person name="Carroll K."/>
            <person name="Sack B.R."/>
            <person name="Qadri F."/>
            <person name="Myers L.L."/>
            <person name="Chung G.-T."/>
            <person name="Escheverria P."/>
            <person name="Fraser C.M."/>
            <person name="Sadzewicz L."/>
            <person name="Shefchek K.A."/>
            <person name="Tallon L."/>
            <person name="Das S.P."/>
            <person name="Daugherty S."/>
            <person name="Mongodin E.F."/>
        </authorList>
    </citation>
    <scope>NUCLEOTIDE SEQUENCE [LARGE SCALE GENOMIC DNA]</scope>
    <source>
        <strain evidence="5 6">3776 D15 i</strain>
    </source>
</reference>
<gene>
    <name evidence="5" type="ORF">M091_4515</name>
</gene>
<evidence type="ECO:0000313" key="6">
    <source>
        <dbReference type="Proteomes" id="UP000027850"/>
    </source>
</evidence>